<keyword evidence="2" id="KW-0812">Transmembrane</keyword>
<name>A0ABQ4P5S3_9GAMM</name>
<keyword evidence="2" id="KW-0472">Membrane</keyword>
<feature type="transmembrane region" description="Helical" evidence="2">
    <location>
        <begin position="13"/>
        <end position="33"/>
    </location>
</feature>
<evidence type="ECO:0000256" key="1">
    <source>
        <dbReference type="SAM" id="Coils"/>
    </source>
</evidence>
<dbReference type="Gene3D" id="1.10.287.1490">
    <property type="match status" value="1"/>
</dbReference>
<accession>A0ABQ4P5S3</accession>
<proteinExistence type="predicted"/>
<evidence type="ECO:0000313" key="4">
    <source>
        <dbReference type="Proteomes" id="UP000887104"/>
    </source>
</evidence>
<sequence>MEVKHRLVQIVKVIGKLTVIIVISGTICAAALYTTIIPLQNELSAIKQENLQFKTKLSQHDVDIGNLQTSVNSLTGAAERLQSAVDLLKESRTNTQLKLDTLDKQNQSSNEMALFYKKQIADLNAKIVRLSERAKQVKRLATTQPKQLSKKNKSLSPTVPVKTPFTLHSIQMRGAALVAVVSPLNANSLADVTLIKTNDNYLGWHVTSISNNTVKFHKANQTIALQVSA</sequence>
<keyword evidence="1" id="KW-0175">Coiled coil</keyword>
<organism evidence="3 4">
    <name type="scientific">Shewanella sairae</name>
    <dbReference type="NCBI Taxonomy" id="190310"/>
    <lineage>
        <taxon>Bacteria</taxon>
        <taxon>Pseudomonadati</taxon>
        <taxon>Pseudomonadota</taxon>
        <taxon>Gammaproteobacteria</taxon>
        <taxon>Alteromonadales</taxon>
        <taxon>Shewanellaceae</taxon>
        <taxon>Shewanella</taxon>
    </lineage>
</organism>
<evidence type="ECO:0000313" key="3">
    <source>
        <dbReference type="EMBL" id="GIU42895.1"/>
    </source>
</evidence>
<reference evidence="3" key="1">
    <citation type="submission" date="2021-05" db="EMBL/GenBank/DDBJ databases">
        <title>Molecular characterization for Shewanella algae harboring chromosomal blaOXA-55-like strains isolated from clinical and environment sample.</title>
        <authorList>
            <person name="Ohama Y."/>
            <person name="Aoki K."/>
            <person name="Harada S."/>
            <person name="Moriya K."/>
            <person name="Ishii Y."/>
            <person name="Tateda K."/>
        </authorList>
    </citation>
    <scope>NUCLEOTIDE SEQUENCE</scope>
    <source>
        <strain evidence="3">JCM 11563</strain>
    </source>
</reference>
<keyword evidence="4" id="KW-1185">Reference proteome</keyword>
<evidence type="ECO:0000256" key="2">
    <source>
        <dbReference type="SAM" id="Phobius"/>
    </source>
</evidence>
<gene>
    <name evidence="3" type="ORF">TUM4438_10520</name>
</gene>
<dbReference type="Proteomes" id="UP000887104">
    <property type="component" value="Unassembled WGS sequence"/>
</dbReference>
<comment type="caution">
    <text evidence="3">The sequence shown here is derived from an EMBL/GenBank/DDBJ whole genome shotgun (WGS) entry which is preliminary data.</text>
</comment>
<keyword evidence="2" id="KW-1133">Transmembrane helix</keyword>
<dbReference type="RefSeq" id="WP_220780135.1">
    <property type="nucleotide sequence ID" value="NZ_BPEY01000012.1"/>
</dbReference>
<dbReference type="EMBL" id="BPEY01000012">
    <property type="protein sequence ID" value="GIU42895.1"/>
    <property type="molecule type" value="Genomic_DNA"/>
</dbReference>
<feature type="coiled-coil region" evidence="1">
    <location>
        <begin position="113"/>
        <end position="140"/>
    </location>
</feature>
<protein>
    <submittedName>
        <fullName evidence="3">Uncharacterized protein</fullName>
    </submittedName>
</protein>